<dbReference type="Pfam" id="PF07730">
    <property type="entry name" value="HisKA_3"/>
    <property type="match status" value="1"/>
</dbReference>
<evidence type="ECO:0000256" key="4">
    <source>
        <dbReference type="SAM" id="Coils"/>
    </source>
</evidence>
<keyword evidence="4" id="KW-0175">Coiled coil</keyword>
<dbReference type="KEGG" id="dfl:DFE_2641"/>
<evidence type="ECO:0000313" key="6">
    <source>
        <dbReference type="EMBL" id="BBD09367.1"/>
    </source>
</evidence>
<keyword evidence="1" id="KW-0808">Transferase</keyword>
<dbReference type="InterPro" id="IPR050482">
    <property type="entry name" value="Sensor_HK_TwoCompSys"/>
</dbReference>
<dbReference type="Gene3D" id="3.30.450.40">
    <property type="match status" value="1"/>
</dbReference>
<keyword evidence="3" id="KW-0902">Two-component regulatory system</keyword>
<dbReference type="SUPFAM" id="SSF55781">
    <property type="entry name" value="GAF domain-like"/>
    <property type="match status" value="1"/>
</dbReference>
<proteinExistence type="predicted"/>
<evidence type="ECO:0000259" key="5">
    <source>
        <dbReference type="SMART" id="SM00387"/>
    </source>
</evidence>
<evidence type="ECO:0000256" key="3">
    <source>
        <dbReference type="ARBA" id="ARBA00023012"/>
    </source>
</evidence>
<dbReference type="GO" id="GO:0000155">
    <property type="term" value="F:phosphorelay sensor kinase activity"/>
    <property type="evidence" value="ECO:0007669"/>
    <property type="project" value="InterPro"/>
</dbReference>
<feature type="coiled-coil region" evidence="4">
    <location>
        <begin position="207"/>
        <end position="234"/>
    </location>
</feature>
<evidence type="ECO:0000313" key="7">
    <source>
        <dbReference type="Proteomes" id="UP000269883"/>
    </source>
</evidence>
<feature type="domain" description="Histidine kinase/HSP90-like ATPase" evidence="5">
    <location>
        <begin position="342"/>
        <end position="440"/>
    </location>
</feature>
<dbReference type="PANTHER" id="PTHR24421">
    <property type="entry name" value="NITRATE/NITRITE SENSOR PROTEIN NARX-RELATED"/>
    <property type="match status" value="1"/>
</dbReference>
<protein>
    <recommendedName>
        <fullName evidence="5">Histidine kinase/HSP90-like ATPase domain-containing protein</fullName>
    </recommendedName>
</protein>
<dbReference type="Pfam" id="PF02518">
    <property type="entry name" value="HATPase_c"/>
    <property type="match status" value="1"/>
</dbReference>
<dbReference type="Gene3D" id="3.30.565.10">
    <property type="entry name" value="Histidine kinase-like ATPase, C-terminal domain"/>
    <property type="match status" value="1"/>
</dbReference>
<sequence length="440" mass="49189">MVQSTPDQDKPREQLLFELAELRQQLKLMARFQPDQGPSGVADLRHLEKINLIEEAIRKGRGLDAVMSRVVDAIRQAFDADQAWLMYPCTPDSPSFRVPYRSCHPDFPITFPADADLPATENIVDNNRLALERDEPLILHPDHGNNVPQEAREHASAKSAMLISLHPDVGDPWLLGLHHCSFEREWSPQEQHLLRDISGRVTDALSCMLLNSDLDESRQRLKRLSAELFREQDEQRKRFASEIHDDLGQPLLAIKVGLDNALYDLGENGDHSLRKWLISAAGLAKSLVDRIRMMQEALYPSTLQDFGLLVALDAFLSDFKKIYPTITVNKVISLQNENIPDALAGVLLRIVQEGLYNAAKHSRGDSVSVALDRRDGHLRLAIRDNGQGFDTLTIGPTPGVPGGLGLPSMQERAEMTGGVFSIHSAPDKGTFIQILWEMDT</sequence>
<dbReference type="Gene3D" id="1.20.5.1930">
    <property type="match status" value="1"/>
</dbReference>
<dbReference type="AlphaFoldDB" id="A0A2Z6B1G4"/>
<accession>A0A2Z6B1G4</accession>
<organism evidence="6 7">
    <name type="scientific">Desulfovibrio ferrophilus</name>
    <dbReference type="NCBI Taxonomy" id="241368"/>
    <lineage>
        <taxon>Bacteria</taxon>
        <taxon>Pseudomonadati</taxon>
        <taxon>Thermodesulfobacteriota</taxon>
        <taxon>Desulfovibrionia</taxon>
        <taxon>Desulfovibrionales</taxon>
        <taxon>Desulfovibrionaceae</taxon>
        <taxon>Desulfovibrio</taxon>
    </lineage>
</organism>
<dbReference type="InterPro" id="IPR036890">
    <property type="entry name" value="HATPase_C_sf"/>
</dbReference>
<dbReference type="InterPro" id="IPR003594">
    <property type="entry name" value="HATPase_dom"/>
</dbReference>
<keyword evidence="2" id="KW-0418">Kinase</keyword>
<evidence type="ECO:0000256" key="1">
    <source>
        <dbReference type="ARBA" id="ARBA00022679"/>
    </source>
</evidence>
<dbReference type="RefSeq" id="WP_172961753.1">
    <property type="nucleotide sequence ID" value="NZ_AP017378.1"/>
</dbReference>
<dbReference type="GO" id="GO:0016020">
    <property type="term" value="C:membrane"/>
    <property type="evidence" value="ECO:0007669"/>
    <property type="project" value="InterPro"/>
</dbReference>
<name>A0A2Z6B1G4_9BACT</name>
<dbReference type="GO" id="GO:0046983">
    <property type="term" value="F:protein dimerization activity"/>
    <property type="evidence" value="ECO:0007669"/>
    <property type="project" value="InterPro"/>
</dbReference>
<keyword evidence="7" id="KW-1185">Reference proteome</keyword>
<dbReference type="SUPFAM" id="SSF55874">
    <property type="entry name" value="ATPase domain of HSP90 chaperone/DNA topoisomerase II/histidine kinase"/>
    <property type="match status" value="1"/>
</dbReference>
<dbReference type="EMBL" id="AP017378">
    <property type="protein sequence ID" value="BBD09367.1"/>
    <property type="molecule type" value="Genomic_DNA"/>
</dbReference>
<dbReference type="InterPro" id="IPR029016">
    <property type="entry name" value="GAF-like_dom_sf"/>
</dbReference>
<dbReference type="InterPro" id="IPR011712">
    <property type="entry name" value="Sig_transdc_His_kin_sub3_dim/P"/>
</dbReference>
<reference evidence="6 7" key="1">
    <citation type="journal article" date="2018" name="Sci. Adv.">
        <title>Multi-heme cytochromes provide a pathway for survival in energy-limited environments.</title>
        <authorList>
            <person name="Deng X."/>
            <person name="Dohmae N."/>
            <person name="Nealson K.H."/>
            <person name="Hashimoto K."/>
            <person name="Okamoto A."/>
        </authorList>
    </citation>
    <scope>NUCLEOTIDE SEQUENCE [LARGE SCALE GENOMIC DNA]</scope>
    <source>
        <strain evidence="6 7">IS5</strain>
    </source>
</reference>
<gene>
    <name evidence="6" type="ORF">DFE_2641</name>
</gene>
<evidence type="ECO:0000256" key="2">
    <source>
        <dbReference type="ARBA" id="ARBA00022777"/>
    </source>
</evidence>
<dbReference type="SMART" id="SM00387">
    <property type="entry name" value="HATPase_c"/>
    <property type="match status" value="1"/>
</dbReference>
<dbReference type="CDD" id="cd16917">
    <property type="entry name" value="HATPase_UhpB-NarQ-NarX-like"/>
    <property type="match status" value="1"/>
</dbReference>
<dbReference type="Proteomes" id="UP000269883">
    <property type="component" value="Chromosome"/>
</dbReference>
<dbReference type="PANTHER" id="PTHR24421:SF58">
    <property type="entry name" value="SIGNAL TRANSDUCTION HISTIDINE-PROTEIN KINASE_PHOSPHATASE UHPB"/>
    <property type="match status" value="1"/>
</dbReference>